<name>A0A8J2Q4E9_9HEXA</name>
<dbReference type="EMBL" id="CAJVCH010568849">
    <property type="protein sequence ID" value="CAG7833176.1"/>
    <property type="molecule type" value="Genomic_DNA"/>
</dbReference>
<evidence type="ECO:0000313" key="2">
    <source>
        <dbReference type="EMBL" id="CAG7833176.1"/>
    </source>
</evidence>
<dbReference type="Proteomes" id="UP000708208">
    <property type="component" value="Unassembled WGS sequence"/>
</dbReference>
<protein>
    <submittedName>
        <fullName evidence="2">Uncharacterized protein</fullName>
    </submittedName>
</protein>
<keyword evidence="3" id="KW-1185">Reference proteome</keyword>
<evidence type="ECO:0000256" key="1">
    <source>
        <dbReference type="SAM" id="MobiDB-lite"/>
    </source>
</evidence>
<reference evidence="2" key="1">
    <citation type="submission" date="2021-06" db="EMBL/GenBank/DDBJ databases">
        <authorList>
            <person name="Hodson N. C."/>
            <person name="Mongue J. A."/>
            <person name="Jaron S. K."/>
        </authorList>
    </citation>
    <scope>NUCLEOTIDE SEQUENCE</scope>
</reference>
<evidence type="ECO:0000313" key="3">
    <source>
        <dbReference type="Proteomes" id="UP000708208"/>
    </source>
</evidence>
<organism evidence="2 3">
    <name type="scientific">Allacma fusca</name>
    <dbReference type="NCBI Taxonomy" id="39272"/>
    <lineage>
        <taxon>Eukaryota</taxon>
        <taxon>Metazoa</taxon>
        <taxon>Ecdysozoa</taxon>
        <taxon>Arthropoda</taxon>
        <taxon>Hexapoda</taxon>
        <taxon>Collembola</taxon>
        <taxon>Symphypleona</taxon>
        <taxon>Sminthuridae</taxon>
        <taxon>Allacma</taxon>
    </lineage>
</organism>
<feature type="region of interest" description="Disordered" evidence="1">
    <location>
        <begin position="1"/>
        <end position="21"/>
    </location>
</feature>
<sequence length="21" mass="2362">NFQDLTPEELNSISANSQQNI</sequence>
<proteinExistence type="predicted"/>
<dbReference type="AlphaFoldDB" id="A0A8J2Q4E9"/>
<gene>
    <name evidence="2" type="ORF">AFUS01_LOCUS42819</name>
</gene>
<feature type="non-terminal residue" evidence="2">
    <location>
        <position position="1"/>
    </location>
</feature>
<accession>A0A8J2Q4E9</accession>
<comment type="caution">
    <text evidence="2">The sequence shown here is derived from an EMBL/GenBank/DDBJ whole genome shotgun (WGS) entry which is preliminary data.</text>
</comment>